<evidence type="ECO:0000256" key="1">
    <source>
        <dbReference type="SAM" id="Phobius"/>
    </source>
</evidence>
<dbReference type="EMBL" id="CP101806">
    <property type="protein sequence ID" value="UUD34824.1"/>
    <property type="molecule type" value="Genomic_DNA"/>
</dbReference>
<feature type="transmembrane region" description="Helical" evidence="1">
    <location>
        <begin position="45"/>
        <end position="67"/>
    </location>
</feature>
<evidence type="ECO:0000313" key="2">
    <source>
        <dbReference type="EMBL" id="UUD34824.1"/>
    </source>
</evidence>
<evidence type="ECO:0008006" key="4">
    <source>
        <dbReference type="Google" id="ProtNLM"/>
    </source>
</evidence>
<name>A0ABY5IXJ7_9BACT</name>
<gene>
    <name evidence="2" type="ORF">NPA07_03305</name>
</gene>
<proteinExistence type="predicted"/>
<protein>
    <recommendedName>
        <fullName evidence="4">PQ loop repeat</fullName>
    </recommendedName>
</protein>
<dbReference type="RefSeq" id="WP_256553109.1">
    <property type="nucleotide sequence ID" value="NZ_CP101806.1"/>
</dbReference>
<keyword evidence="3" id="KW-1185">Reference proteome</keyword>
<reference evidence="2" key="1">
    <citation type="submission" date="2022-07" db="EMBL/GenBank/DDBJ databases">
        <title>Complete genome of Mycoplasma caviae type strain G122.</title>
        <authorList>
            <person name="Spergser J."/>
        </authorList>
    </citation>
    <scope>NUCLEOTIDE SEQUENCE</scope>
    <source>
        <strain evidence="2">G122</strain>
    </source>
</reference>
<dbReference type="Proteomes" id="UP001058569">
    <property type="component" value="Chromosome"/>
</dbReference>
<feature type="transmembrane region" description="Helical" evidence="1">
    <location>
        <begin position="6"/>
        <end position="24"/>
    </location>
</feature>
<accession>A0ABY5IXJ7</accession>
<feature type="transmembrane region" description="Helical" evidence="1">
    <location>
        <begin position="87"/>
        <end position="113"/>
    </location>
</feature>
<keyword evidence="1" id="KW-0812">Transmembrane</keyword>
<sequence>MRWTSLQLIAIFAYFLIGIFMLILKNKHENDGKYKVNTEEYEKTLKYFLINSGIDLIVWIAFISIVSSIENNLIKLDKIANKNYHDLIAMFLNTSFIIFGYTIVVGQLIWPIFKHIVKNAT</sequence>
<keyword evidence="1" id="KW-1133">Transmembrane helix</keyword>
<keyword evidence="1" id="KW-0472">Membrane</keyword>
<organism evidence="2 3">
    <name type="scientific">Mycoplasmopsis caviae</name>
    <dbReference type="NCBI Taxonomy" id="55603"/>
    <lineage>
        <taxon>Bacteria</taxon>
        <taxon>Bacillati</taxon>
        <taxon>Mycoplasmatota</taxon>
        <taxon>Mycoplasmoidales</taxon>
        <taxon>Metamycoplasmataceae</taxon>
        <taxon>Mycoplasmopsis</taxon>
    </lineage>
</organism>
<evidence type="ECO:0000313" key="3">
    <source>
        <dbReference type="Proteomes" id="UP001058569"/>
    </source>
</evidence>